<dbReference type="InterPro" id="IPR023393">
    <property type="entry name" value="START-like_dom_sf"/>
</dbReference>
<dbReference type="GO" id="GO:0005737">
    <property type="term" value="C:cytoplasm"/>
    <property type="evidence" value="ECO:0007669"/>
    <property type="project" value="UniProtKB-ARBA"/>
</dbReference>
<sequence>MSFVDYPQARSPQSMAFTQSPLLRSRVASPQAILPDHRATTPFSVATAQQTINEWFEQLPYTFALPPVHAGIESTTEQSHTLPKALESSSVNLKATFAFWDLRKLSASSYHRRVVLFSLSQPGGHPRNWNAIRGACMNILEQINTRIVDENARIRRENFVSVNRFWDGSVKKIGGPTILLPNQLRREQQLRQRIMKEQPSVAATTTAAAALWQRIRSLLAGQRLIVSAFEETLAILSIESLCMLVWHSYEEDRYGVVQNDLNAIISQMLQLVVSLDRYIHHIRSEYRVLLPLEVTEYQRGQLYTVAEVSKNETGGGDGVEASSTAAMSTSLADQKVAAIPASTAKVVKQEEFTSDKIKPGETLNGTYTYKIYYSKSKSPWVFRKLLPDAAFVLHEECWNAYPYCRTVITNPDYMKENFYLTIESMHLPDSGETENNPDYMKENFYLTIESMHLPDSGETENVVQIQFKMFGLQRLVEGLSQRQYPRIFSKFNRETFCSIDKWYDMTMEQIRELEEETAETLKKRIKDAEKRGTVCDEYRILIPLDLSEYERAQLYAVAETSKNETGGGDGVQVVKQHTFSSDKIRSDGVTLSGTYTYKIYHSKSKSPYVFRKLLPDAAFILHEECWNAYPYSKTIITNPEYMKENFYLTIESMHLADRGGSYNALALNEDLLKKREIVMIDIYDDSDLKKSDITPETDPRIFQSKKTGRGKLTADWSKKSQQVMCCYKVVQIQFKMFGLQGLVERMCQKQYPRIFSKFNREAFCWIDKWYDMSMDDIRKMEHETALLLAKRIKDPEQRGIVCDVGDRNADSIRSDMSIG</sequence>
<comment type="caution">
    <text evidence="3">The sequence shown here is derived from an EMBL/GenBank/DDBJ whole genome shotgun (WGS) entry which is preliminary data.</text>
</comment>
<evidence type="ECO:0000259" key="2">
    <source>
        <dbReference type="Pfam" id="PF02121"/>
    </source>
</evidence>
<feature type="domain" description="Phosphatidylinositol transfer protein N-terminal" evidence="2">
    <location>
        <begin position="462"/>
        <end position="518"/>
    </location>
</feature>
<dbReference type="InterPro" id="IPR055261">
    <property type="entry name" value="PI_transfer_N"/>
</dbReference>
<evidence type="ECO:0000256" key="1">
    <source>
        <dbReference type="SAM" id="Coils"/>
    </source>
</evidence>
<protein>
    <submittedName>
        <fullName evidence="3">Phosphatidylinositol transfer protein beta isoform</fullName>
    </submittedName>
</protein>
<feature type="coiled-coil region" evidence="1">
    <location>
        <begin position="503"/>
        <end position="531"/>
    </location>
</feature>
<dbReference type="OMA" id="FFIKVET"/>
<keyword evidence="4" id="KW-1185">Reference proteome</keyword>
<dbReference type="PANTHER" id="PTHR10658">
    <property type="entry name" value="PHOSPHATIDYLINOSITOL TRANSFER PROTEIN"/>
    <property type="match status" value="1"/>
</dbReference>
<keyword evidence="1" id="KW-0175">Coiled coil</keyword>
<dbReference type="OrthoDB" id="18453at2759"/>
<dbReference type="Gene3D" id="3.30.530.20">
    <property type="match status" value="3"/>
</dbReference>
<reference evidence="3 4" key="1">
    <citation type="submission" date="2014-11" db="EMBL/GenBank/DDBJ databases">
        <title>Genetic blueprint of the zoonotic pathogen Toxocara canis.</title>
        <authorList>
            <person name="Zhu X.-Q."/>
            <person name="Korhonen P.K."/>
            <person name="Cai H."/>
            <person name="Young N.D."/>
            <person name="Nejsum P."/>
            <person name="von Samson-Himmelstjerna G."/>
            <person name="Boag P.R."/>
            <person name="Tan P."/>
            <person name="Li Q."/>
            <person name="Min J."/>
            <person name="Yang Y."/>
            <person name="Wang X."/>
            <person name="Fang X."/>
            <person name="Hall R.S."/>
            <person name="Hofmann A."/>
            <person name="Sternberg P.W."/>
            <person name="Jex A.R."/>
            <person name="Gasser R.B."/>
        </authorList>
    </citation>
    <scope>NUCLEOTIDE SEQUENCE [LARGE SCALE GENOMIC DNA]</scope>
    <source>
        <strain evidence="3">PN_DK_2014</strain>
    </source>
</reference>
<dbReference type="GO" id="GO:0071944">
    <property type="term" value="C:cell periphery"/>
    <property type="evidence" value="ECO:0007669"/>
    <property type="project" value="UniProtKB-ARBA"/>
</dbReference>
<dbReference type="EMBL" id="JPKZ01000880">
    <property type="protein sequence ID" value="KHN85036.1"/>
    <property type="molecule type" value="Genomic_DNA"/>
</dbReference>
<dbReference type="Pfam" id="PF02121">
    <property type="entry name" value="IP_trans"/>
    <property type="match status" value="3"/>
</dbReference>
<feature type="domain" description="Phosphatidylinositol transfer protein N-terminal" evidence="2">
    <location>
        <begin position="535"/>
        <end position="784"/>
    </location>
</feature>
<dbReference type="Proteomes" id="UP000031036">
    <property type="component" value="Unassembled WGS sequence"/>
</dbReference>
<dbReference type="AlphaFoldDB" id="A0A0B2VNE3"/>
<dbReference type="InterPro" id="IPR019049">
    <property type="entry name" value="Nucleoporin_prot_Ndc1/Nup"/>
</dbReference>
<dbReference type="SUPFAM" id="SSF55961">
    <property type="entry name" value="Bet v1-like"/>
    <property type="match status" value="3"/>
</dbReference>
<dbReference type="FunFam" id="3.30.530.20:FF:000028">
    <property type="entry name" value="Phosphatidylinositol transfer protein 5"/>
    <property type="match status" value="1"/>
</dbReference>
<dbReference type="Pfam" id="PF09531">
    <property type="entry name" value="Ndc1_Nup"/>
    <property type="match status" value="2"/>
</dbReference>
<evidence type="ECO:0000313" key="3">
    <source>
        <dbReference type="EMBL" id="KHN85036.1"/>
    </source>
</evidence>
<organism evidence="3 4">
    <name type="scientific">Toxocara canis</name>
    <name type="common">Canine roundworm</name>
    <dbReference type="NCBI Taxonomy" id="6265"/>
    <lineage>
        <taxon>Eukaryota</taxon>
        <taxon>Metazoa</taxon>
        <taxon>Ecdysozoa</taxon>
        <taxon>Nematoda</taxon>
        <taxon>Chromadorea</taxon>
        <taxon>Rhabditida</taxon>
        <taxon>Spirurina</taxon>
        <taxon>Ascaridomorpha</taxon>
        <taxon>Ascaridoidea</taxon>
        <taxon>Toxocaridae</taxon>
        <taxon>Toxocara</taxon>
    </lineage>
</organism>
<dbReference type="STRING" id="6265.A0A0B2VNE3"/>
<name>A0A0B2VNE3_TOXCA</name>
<accession>A0A0B2VNE3</accession>
<dbReference type="PANTHER" id="PTHR10658:SF35">
    <property type="entry name" value="PHOSPHATIDYLINOSITOL TRANSFER PROTEIN"/>
    <property type="match status" value="1"/>
</dbReference>
<dbReference type="InterPro" id="IPR001666">
    <property type="entry name" value="PI_transfer"/>
</dbReference>
<proteinExistence type="predicted"/>
<evidence type="ECO:0000313" key="4">
    <source>
        <dbReference type="Proteomes" id="UP000031036"/>
    </source>
</evidence>
<dbReference type="GO" id="GO:0008526">
    <property type="term" value="F:phosphatidylinositol transfer activity"/>
    <property type="evidence" value="ECO:0007669"/>
    <property type="project" value="TreeGrafter"/>
</dbReference>
<dbReference type="PRINTS" id="PR00391">
    <property type="entry name" value="PITRANSFER"/>
</dbReference>
<dbReference type="GO" id="GO:0008525">
    <property type="term" value="F:phosphatidylcholine transporter activity"/>
    <property type="evidence" value="ECO:0007669"/>
    <property type="project" value="TreeGrafter"/>
</dbReference>
<dbReference type="GO" id="GO:0031210">
    <property type="term" value="F:phosphatidylcholine binding"/>
    <property type="evidence" value="ECO:0007669"/>
    <property type="project" value="TreeGrafter"/>
</dbReference>
<dbReference type="GO" id="GO:0035091">
    <property type="term" value="F:phosphatidylinositol binding"/>
    <property type="evidence" value="ECO:0007669"/>
    <property type="project" value="TreeGrafter"/>
</dbReference>
<gene>
    <name evidence="3" type="primary">PITPNB</name>
    <name evidence="3" type="ORF">Tcan_07667</name>
</gene>
<feature type="domain" description="Phosphatidylinositol transfer protein N-terminal" evidence="2">
    <location>
        <begin position="283"/>
        <end position="435"/>
    </location>
</feature>